<evidence type="ECO:0000313" key="7">
    <source>
        <dbReference type="Proteomes" id="UP001212997"/>
    </source>
</evidence>
<feature type="region of interest" description="Disordered" evidence="4">
    <location>
        <begin position="1862"/>
        <end position="1906"/>
    </location>
</feature>
<evidence type="ECO:0000259" key="5">
    <source>
        <dbReference type="PROSITE" id="PS50600"/>
    </source>
</evidence>
<evidence type="ECO:0000256" key="4">
    <source>
        <dbReference type="SAM" id="MobiDB-lite"/>
    </source>
</evidence>
<evidence type="ECO:0000256" key="2">
    <source>
        <dbReference type="ARBA" id="ARBA00022670"/>
    </source>
</evidence>
<gene>
    <name evidence="6" type="ORF">NLI96_g3319</name>
</gene>
<dbReference type="InterPro" id="IPR003653">
    <property type="entry name" value="Peptidase_C48_C"/>
</dbReference>
<evidence type="ECO:0000256" key="1">
    <source>
        <dbReference type="ARBA" id="ARBA00005234"/>
    </source>
</evidence>
<feature type="compositionally biased region" description="Low complexity" evidence="4">
    <location>
        <begin position="599"/>
        <end position="610"/>
    </location>
</feature>
<proteinExistence type="inferred from homology"/>
<dbReference type="GO" id="GO:0006508">
    <property type="term" value="P:proteolysis"/>
    <property type="evidence" value="ECO:0007669"/>
    <property type="project" value="UniProtKB-KW"/>
</dbReference>
<organism evidence="6 7">
    <name type="scientific">Meripilus lineatus</name>
    <dbReference type="NCBI Taxonomy" id="2056292"/>
    <lineage>
        <taxon>Eukaryota</taxon>
        <taxon>Fungi</taxon>
        <taxon>Dikarya</taxon>
        <taxon>Basidiomycota</taxon>
        <taxon>Agaricomycotina</taxon>
        <taxon>Agaricomycetes</taxon>
        <taxon>Polyporales</taxon>
        <taxon>Meripilaceae</taxon>
        <taxon>Meripilus</taxon>
    </lineage>
</organism>
<dbReference type="Proteomes" id="UP001212997">
    <property type="component" value="Unassembled WGS sequence"/>
</dbReference>
<comment type="caution">
    <text evidence="6">The sequence shown here is derived from an EMBL/GenBank/DDBJ whole genome shotgun (WGS) entry which is preliminary data.</text>
</comment>
<dbReference type="GO" id="GO:0008234">
    <property type="term" value="F:cysteine-type peptidase activity"/>
    <property type="evidence" value="ECO:0007669"/>
    <property type="project" value="InterPro"/>
</dbReference>
<feature type="region of interest" description="Disordered" evidence="4">
    <location>
        <begin position="490"/>
        <end position="522"/>
    </location>
</feature>
<sequence>MEVLDISETEPEFIESQWIGRGIPYPHKNTPSSVIAAHSKIFNLPPDHSPTYIPSRTDSVSTLTTAILPKQSHALQTYPLGSWFSHDPPNTSLNVLTHATEQVPSPELLDQLWSISGDMWFQGYKSIRDPRRKIDERFPLSALGFWRTLESMSSAQHSWRGSEKWLTDTLLPLTTKFRGICGTELAEKAVDYAKRISWDTEIQTEKGQVISTYKFTCLLGSGSDPSKLGWLSDSVMDLMIELLNSWLIAKSHSTKIIIAPLAISAELIRGHRDHDYSTTKFLRRLQKNFKNGDCTEIYFPMLISGCHWICFHIHLQERYIEYGDSQGGMVGAPERELKMIQEWLQTSFGYRFKLKGRTMKSGVQTDMRSCGLFVLNMLEHAVLGEALCEQSEMAQYRAWWFVQSVDRYAKNALVDVVPKAAVRRLGLMDLLNSGSSKFVQAVTLSPKKKSTQGSDSPPRRSQSPLLSIFSLRRSRTPDIPFVSSTVAESSTSESFTCPNETGERPSSIASYGNRSDGDATRSSMDIDVVSVPMNEDTQLFQEESPIAISTSSSLFATSSNLNSPQKLPIKNDTPIAAKRKRVSDTGIDTVKKKREPELPQSSDPSDSGSGNDTETERLARENRKGRKKGKGITAKSRKEAEVRAKVRNGEFEVVADSLKEWQAKCRKLDPWVEFKENDPIHFRCSRCLKWGKVRAPYDFTRFRDHRDSKTCQSNGVKMTSSLIGFLIPRKDQVSERAVGTSEVVEKRACPGLTVDLDARIGTYLERPSGIGGGGRTLGEVAREMFKREYQDLLKREQKEVRSMQEREYRWRVERERQRVVATDCQQTVNVKGKQTPKPCDRCMDVFRLKPFKDIINKPLPRDEDCKYANSQYRQHGLFSLFSKFNGLKDLVDSVEAGNPLTRYAQGVTNGRYYENKVLAGLIQCVVTKHEREISGTGMQNFKYPPEWDEFCHVLSIESPLAYRSLQEHLPGRSERSFRHVRSKMPAFPMSIESATFEQVAARLDQLNYTGPVAVSCDDTKLLQSLRLCWDASQQVHVLVGSIHGPVQVPDTDTMRNVLDEHTKFRATKVRLFVAQVALPGVSPILIAAIPLLESNKAEDLAEYSLTIIRGLIAHRIKVVSYSCDGTEVERKVERLLVKAHPHRTFTIPCPTRDCYDLNITISMIDSYPIIMLQDSKHGLKSYRNNLFSGARLLIFGDYVALFRHVYEMAFSESSPLYHRDVDKVDRQDDNAACRLFSSASLDWIIQHHPEQLGLITYLFTFGELIDAYQNRSITHSERFKIALRTYYFVKIWRASLLKAEYPLSRYFISRELYDITLILIEGLCGLILVHRDYYHTDDIPFPLLPWLHSTESCEHAFGKARKFIKDFTLMDFYHMIQKIRVRIHETFTLGQSSDPRPAAHGYNHTYVDFRDVNIRNLASYPSDETISELAVEAMDEAETLLRNLGIDHDLLASSSTGVIAGTLTSDPIIDDDDETINDAEEFTSETLLPSEPDAAEDLQELVLQAANADWTGSTMKFDHKLSSLASAAAALTINDIMAVNAIPDISNETIDEIVAVEQANIQNATTVPLHQLTSSALPCVSPVLSLDDRLNLQALVDVRKGHETRQATDGIRLRGSSQPDPDDSDKGSRWKLVKEFYALLKEHNQLKGIGTGLERKARWYEDATSSSKPGNSYNASIVASKAAQKVVDSRFQIFTAAEMPRVALLKDARISPLRRLVIGDYGIVFDGKKMLIGKVLAMYVASSGRHSSTNSAITIGALSYINVELWELKYRDDFQKKNLKYRDEFRRKKSRIGTRQFAFLPSFSFLSLISPPKPGKLANEIVLSPFDSGLFEELANALPQAAVASRLSRKRKELLDFDNEEVVDKESNTEGQNTGKTKKGRRKLVQRGKAGTGKSSAGKGKEKAVD</sequence>
<dbReference type="EMBL" id="JANAWD010000083">
    <property type="protein sequence ID" value="KAJ3487767.1"/>
    <property type="molecule type" value="Genomic_DNA"/>
</dbReference>
<feature type="compositionally biased region" description="Low complexity" evidence="4">
    <location>
        <begin position="1888"/>
        <end position="1898"/>
    </location>
</feature>
<dbReference type="SUPFAM" id="SSF54001">
    <property type="entry name" value="Cysteine proteinases"/>
    <property type="match status" value="1"/>
</dbReference>
<dbReference type="InterPro" id="IPR038765">
    <property type="entry name" value="Papain-like_cys_pep_sf"/>
</dbReference>
<keyword evidence="7" id="KW-1185">Reference proteome</keyword>
<evidence type="ECO:0000256" key="3">
    <source>
        <dbReference type="ARBA" id="ARBA00022801"/>
    </source>
</evidence>
<dbReference type="Gene3D" id="3.40.395.10">
    <property type="entry name" value="Adenoviral Proteinase, Chain A"/>
    <property type="match status" value="1"/>
</dbReference>
<feature type="region of interest" description="Disordered" evidence="4">
    <location>
        <begin position="444"/>
        <end position="465"/>
    </location>
</feature>
<feature type="region of interest" description="Disordered" evidence="4">
    <location>
        <begin position="558"/>
        <end position="641"/>
    </location>
</feature>
<protein>
    <recommendedName>
        <fullName evidence="5">Ubiquitin-like protease family profile domain-containing protein</fullName>
    </recommendedName>
</protein>
<name>A0AAD5V6M8_9APHY</name>
<dbReference type="Pfam" id="PF02902">
    <property type="entry name" value="Peptidase_C48"/>
    <property type="match status" value="1"/>
</dbReference>
<reference evidence="6" key="1">
    <citation type="submission" date="2022-07" db="EMBL/GenBank/DDBJ databases">
        <title>Genome Sequence of Physisporinus lineatus.</title>
        <authorList>
            <person name="Buettner E."/>
        </authorList>
    </citation>
    <scope>NUCLEOTIDE SEQUENCE</scope>
    <source>
        <strain evidence="6">VT162</strain>
    </source>
</reference>
<feature type="region of interest" description="Disordered" evidence="4">
    <location>
        <begin position="1606"/>
        <end position="1627"/>
    </location>
</feature>
<feature type="domain" description="Ubiquitin-like protease family profile" evidence="5">
    <location>
        <begin position="208"/>
        <end position="381"/>
    </location>
</feature>
<keyword evidence="2" id="KW-0645">Protease</keyword>
<accession>A0AAD5V6M8</accession>
<feature type="compositionally biased region" description="Low complexity" evidence="4">
    <location>
        <begin position="454"/>
        <end position="465"/>
    </location>
</feature>
<evidence type="ECO:0000313" key="6">
    <source>
        <dbReference type="EMBL" id="KAJ3487767.1"/>
    </source>
</evidence>
<dbReference type="PROSITE" id="PS50600">
    <property type="entry name" value="ULP_PROTEASE"/>
    <property type="match status" value="1"/>
</dbReference>
<feature type="compositionally biased region" description="Basic residues" evidence="4">
    <location>
        <begin position="1876"/>
        <end position="1886"/>
    </location>
</feature>
<keyword evidence="3" id="KW-0378">Hydrolase</keyword>
<dbReference type="GO" id="GO:0019783">
    <property type="term" value="F:ubiquitin-like protein peptidase activity"/>
    <property type="evidence" value="ECO:0007669"/>
    <property type="project" value="UniProtKB-ARBA"/>
</dbReference>
<comment type="similarity">
    <text evidence="1">Belongs to the peptidase C48 family.</text>
</comment>